<evidence type="ECO:0000256" key="1">
    <source>
        <dbReference type="SAM" id="Phobius"/>
    </source>
</evidence>
<keyword evidence="1" id="KW-0812">Transmembrane</keyword>
<feature type="transmembrane region" description="Helical" evidence="1">
    <location>
        <begin position="29"/>
        <end position="49"/>
    </location>
</feature>
<feature type="transmembrane region" description="Helical" evidence="1">
    <location>
        <begin position="157"/>
        <end position="178"/>
    </location>
</feature>
<feature type="transmembrane region" description="Helical" evidence="1">
    <location>
        <begin position="69"/>
        <end position="90"/>
    </location>
</feature>
<keyword evidence="1" id="KW-1133">Transmembrane helix</keyword>
<dbReference type="EMBL" id="LQOV01000008">
    <property type="protein sequence ID" value="ORV54548.1"/>
    <property type="molecule type" value="Genomic_DNA"/>
</dbReference>
<evidence type="ECO:0000313" key="3">
    <source>
        <dbReference type="Proteomes" id="UP000193010"/>
    </source>
</evidence>
<comment type="caution">
    <text evidence="2">The sequence shown here is derived from an EMBL/GenBank/DDBJ whole genome shotgun (WGS) entry which is preliminary data.</text>
</comment>
<gene>
    <name evidence="2" type="ORF">AWC05_18330</name>
</gene>
<reference evidence="2 3" key="1">
    <citation type="submission" date="2016-01" db="EMBL/GenBank/DDBJ databases">
        <title>The new phylogeny of the genus Mycobacterium.</title>
        <authorList>
            <person name="Tarcisio F."/>
            <person name="Conor M."/>
            <person name="Antonella G."/>
            <person name="Elisabetta G."/>
            <person name="Giulia F.S."/>
            <person name="Sara T."/>
            <person name="Anna F."/>
            <person name="Clotilde B."/>
            <person name="Roberto B."/>
            <person name="Veronica D.S."/>
            <person name="Fabio R."/>
            <person name="Monica P."/>
            <person name="Olivier J."/>
            <person name="Enrico T."/>
            <person name="Nicola S."/>
        </authorList>
    </citation>
    <scope>NUCLEOTIDE SEQUENCE [LARGE SCALE GENOMIC DNA]</scope>
    <source>
        <strain evidence="2 3">DSM 44852</strain>
    </source>
</reference>
<accession>A0A1X1UCU3</accession>
<dbReference type="InterPro" id="IPR033459">
    <property type="entry name" value="AveC-like"/>
</dbReference>
<feature type="transmembrane region" description="Helical" evidence="1">
    <location>
        <begin position="99"/>
        <end position="115"/>
    </location>
</feature>
<feature type="transmembrane region" description="Helical" evidence="1">
    <location>
        <begin position="190"/>
        <end position="219"/>
    </location>
</feature>
<dbReference type="Pfam" id="PF17198">
    <property type="entry name" value="AveC_like"/>
    <property type="match status" value="1"/>
</dbReference>
<protein>
    <recommendedName>
        <fullName evidence="4">DUF5135 domain-containing protein</fullName>
    </recommendedName>
</protein>
<feature type="transmembrane region" description="Helical" evidence="1">
    <location>
        <begin position="279"/>
        <end position="300"/>
    </location>
</feature>
<feature type="transmembrane region" description="Helical" evidence="1">
    <location>
        <begin position="239"/>
        <end position="258"/>
    </location>
</feature>
<evidence type="ECO:0008006" key="4">
    <source>
        <dbReference type="Google" id="ProtNLM"/>
    </source>
</evidence>
<evidence type="ECO:0000313" key="2">
    <source>
        <dbReference type="EMBL" id="ORV54548.1"/>
    </source>
</evidence>
<dbReference type="STRING" id="292462.AWC05_18330"/>
<dbReference type="Proteomes" id="UP000193010">
    <property type="component" value="Unassembled WGS sequence"/>
</dbReference>
<keyword evidence="1" id="KW-0472">Membrane</keyword>
<sequence>MGGIMSTVAADHRKPLAVAAPPRQVPVPVILAVVGVLIAGYALWTWGSWLASGPTQITATRDPGAPSWWVARSYETIMAAAVVVISVYVVRQCVQQRRVVFDAVFIVAGFFMLFWDPMVNWMQPNFMYSSQWLNLNTWVAQAPGVVNPTAGLMPQPVFIMFIYPFGLLGFSIILNHGMGAVQRRFPQISTLALLACAYVYGLLLGFCLEAPIFLCNLWGLPGAPASFSLFSNGQRYAWAEYLTTGIVFTTLGAVRYFRNDKGQTITERGLESLRPPARTAVSVFATVAVFAMSMWALLLVQIPAGLHASPYPTDYPAHLINGLCNIPGNPHSTAPTVYGPCPGSPGFRMPVDNTFIPNTGR</sequence>
<dbReference type="AlphaFoldDB" id="A0A1X1UCU3"/>
<dbReference type="OrthoDB" id="4682370at2"/>
<organism evidence="2 3">
    <name type="scientific">Mycobacterium florentinum</name>
    <dbReference type="NCBI Taxonomy" id="292462"/>
    <lineage>
        <taxon>Bacteria</taxon>
        <taxon>Bacillati</taxon>
        <taxon>Actinomycetota</taxon>
        <taxon>Actinomycetes</taxon>
        <taxon>Mycobacteriales</taxon>
        <taxon>Mycobacteriaceae</taxon>
        <taxon>Mycobacterium</taxon>
        <taxon>Mycobacterium simiae complex</taxon>
    </lineage>
</organism>
<proteinExistence type="predicted"/>
<name>A0A1X1UCU3_MYCFL</name>
<keyword evidence="3" id="KW-1185">Reference proteome</keyword>